<comment type="catalytic activity">
    <reaction evidence="1">
        <text>Hydrolysis of (1-&gt;3)-beta-D-glucosidic linkages in (1-&gt;3)-beta-D-glucans.</text>
        <dbReference type="EC" id="3.2.1.39"/>
    </reaction>
</comment>
<dbReference type="CDD" id="cd06257">
    <property type="entry name" value="DnaJ"/>
    <property type="match status" value="1"/>
</dbReference>
<dbReference type="PRINTS" id="PR00625">
    <property type="entry name" value="JDOMAIN"/>
</dbReference>
<feature type="region of interest" description="Disordered" evidence="12">
    <location>
        <begin position="1"/>
        <end position="23"/>
    </location>
</feature>
<feature type="compositionally biased region" description="Acidic residues" evidence="12">
    <location>
        <begin position="1"/>
        <end position="12"/>
    </location>
</feature>
<dbReference type="InterPro" id="IPR012340">
    <property type="entry name" value="NA-bd_OB-fold"/>
</dbReference>
<evidence type="ECO:0000256" key="6">
    <source>
        <dbReference type="ARBA" id="ARBA00022801"/>
    </source>
</evidence>
<accession>A0AAN6WKJ0</accession>
<evidence type="ECO:0000256" key="5">
    <source>
        <dbReference type="ARBA" id="ARBA00022454"/>
    </source>
</evidence>
<dbReference type="PANTHER" id="PTHR31983:SF0">
    <property type="entry name" value="GLUCAN ENDO-1,3-BETA-D-GLUCOSIDASE 2"/>
    <property type="match status" value="1"/>
</dbReference>
<comment type="similarity">
    <text evidence="3">Belongs to the glycosyl hydrolase 81 family.</text>
</comment>
<dbReference type="GO" id="GO:0071555">
    <property type="term" value="P:cell wall organization"/>
    <property type="evidence" value="ECO:0007669"/>
    <property type="project" value="UniProtKB-KW"/>
</dbReference>
<feature type="region of interest" description="Disordered" evidence="12">
    <location>
        <begin position="740"/>
        <end position="761"/>
    </location>
</feature>
<dbReference type="EMBL" id="MU864582">
    <property type="protein sequence ID" value="KAK4183050.1"/>
    <property type="molecule type" value="Genomic_DNA"/>
</dbReference>
<organism evidence="14 15">
    <name type="scientific">Podospora australis</name>
    <dbReference type="NCBI Taxonomy" id="1536484"/>
    <lineage>
        <taxon>Eukaryota</taxon>
        <taxon>Fungi</taxon>
        <taxon>Dikarya</taxon>
        <taxon>Ascomycota</taxon>
        <taxon>Pezizomycotina</taxon>
        <taxon>Sordariomycetes</taxon>
        <taxon>Sordariomycetidae</taxon>
        <taxon>Sordariales</taxon>
        <taxon>Podosporaceae</taxon>
        <taxon>Podospora</taxon>
    </lineage>
</organism>
<dbReference type="Pfam" id="PF10451">
    <property type="entry name" value="Stn1"/>
    <property type="match status" value="1"/>
</dbReference>
<dbReference type="Gene3D" id="2.40.50.140">
    <property type="entry name" value="Nucleic acid-binding proteins"/>
    <property type="match status" value="1"/>
</dbReference>
<keyword evidence="7" id="KW-0779">Telomere</keyword>
<evidence type="ECO:0000256" key="12">
    <source>
        <dbReference type="SAM" id="MobiDB-lite"/>
    </source>
</evidence>
<feature type="compositionally biased region" description="Low complexity" evidence="12">
    <location>
        <begin position="596"/>
        <end position="670"/>
    </location>
</feature>
<dbReference type="GO" id="GO:0000781">
    <property type="term" value="C:chromosome, telomeric region"/>
    <property type="evidence" value="ECO:0007669"/>
    <property type="project" value="UniProtKB-SubCell"/>
</dbReference>
<reference evidence="14" key="1">
    <citation type="journal article" date="2023" name="Mol. Phylogenet. Evol.">
        <title>Genome-scale phylogeny and comparative genomics of the fungal order Sordariales.</title>
        <authorList>
            <person name="Hensen N."/>
            <person name="Bonometti L."/>
            <person name="Westerberg I."/>
            <person name="Brannstrom I.O."/>
            <person name="Guillou S."/>
            <person name="Cros-Aarteil S."/>
            <person name="Calhoun S."/>
            <person name="Haridas S."/>
            <person name="Kuo A."/>
            <person name="Mondo S."/>
            <person name="Pangilinan J."/>
            <person name="Riley R."/>
            <person name="LaButti K."/>
            <person name="Andreopoulos B."/>
            <person name="Lipzen A."/>
            <person name="Chen C."/>
            <person name="Yan M."/>
            <person name="Daum C."/>
            <person name="Ng V."/>
            <person name="Clum A."/>
            <person name="Steindorff A."/>
            <person name="Ohm R.A."/>
            <person name="Martin F."/>
            <person name="Silar P."/>
            <person name="Natvig D.O."/>
            <person name="Lalanne C."/>
            <person name="Gautier V."/>
            <person name="Ament-Velasquez S.L."/>
            <person name="Kruys A."/>
            <person name="Hutchinson M.I."/>
            <person name="Powell A.J."/>
            <person name="Barry K."/>
            <person name="Miller A.N."/>
            <person name="Grigoriev I.V."/>
            <person name="Debuchy R."/>
            <person name="Gladieux P."/>
            <person name="Hiltunen Thoren M."/>
            <person name="Johannesson H."/>
        </authorList>
    </citation>
    <scope>NUCLEOTIDE SEQUENCE</scope>
    <source>
        <strain evidence="14">PSN309</strain>
    </source>
</reference>
<dbReference type="Gene3D" id="1.10.287.1170">
    <property type="entry name" value="glycoside hydrolase family 81 endo-[beta] glucanase"/>
    <property type="match status" value="1"/>
</dbReference>
<keyword evidence="11" id="KW-0624">Polysaccharide degradation</keyword>
<dbReference type="GO" id="GO:0052861">
    <property type="term" value="F:endo-1,3(4)-beta-glucanase activity"/>
    <property type="evidence" value="ECO:0007669"/>
    <property type="project" value="InterPro"/>
</dbReference>
<dbReference type="FunFam" id="1.10.287.1170:FF:000001">
    <property type="entry name" value="Endo-1,3-beta-glucanase Engl1"/>
    <property type="match status" value="1"/>
</dbReference>
<dbReference type="InterPro" id="IPR056453">
    <property type="entry name" value="HTH_DNAJC9"/>
</dbReference>
<dbReference type="Gene3D" id="1.20.5.420">
    <property type="entry name" value="Immunoglobulin FC, subunit C"/>
    <property type="match status" value="1"/>
</dbReference>
<feature type="compositionally biased region" description="Basic and acidic residues" evidence="12">
    <location>
        <begin position="498"/>
        <end position="521"/>
    </location>
</feature>
<feature type="domain" description="J" evidence="13">
    <location>
        <begin position="19"/>
        <end position="87"/>
    </location>
</feature>
<evidence type="ECO:0000256" key="7">
    <source>
        <dbReference type="ARBA" id="ARBA00022895"/>
    </source>
</evidence>
<evidence type="ECO:0000256" key="4">
    <source>
        <dbReference type="ARBA" id="ARBA00012780"/>
    </source>
</evidence>
<feature type="compositionally biased region" description="Polar residues" evidence="12">
    <location>
        <begin position="546"/>
        <end position="556"/>
    </location>
</feature>
<evidence type="ECO:0000256" key="2">
    <source>
        <dbReference type="ARBA" id="ARBA00004574"/>
    </source>
</evidence>
<dbReference type="InterPro" id="IPR036869">
    <property type="entry name" value="J_dom_sf"/>
</dbReference>
<dbReference type="SUPFAM" id="SSF46565">
    <property type="entry name" value="Chaperone J-domain"/>
    <property type="match status" value="1"/>
</dbReference>
<evidence type="ECO:0000313" key="15">
    <source>
        <dbReference type="Proteomes" id="UP001302126"/>
    </source>
</evidence>
<dbReference type="Pfam" id="PF23302">
    <property type="entry name" value="HTH_DNAJC9"/>
    <property type="match status" value="1"/>
</dbReference>
<comment type="caution">
    <text evidence="14">The sequence shown here is derived from an EMBL/GenBank/DDBJ whole genome shotgun (WGS) entry which is preliminary data.</text>
</comment>
<feature type="compositionally biased region" description="Basic and acidic residues" evidence="12">
    <location>
        <begin position="572"/>
        <end position="593"/>
    </location>
</feature>
<dbReference type="PROSITE" id="PS00636">
    <property type="entry name" value="DNAJ_1"/>
    <property type="match status" value="1"/>
</dbReference>
<feature type="region of interest" description="Disordered" evidence="12">
    <location>
        <begin position="406"/>
        <end position="429"/>
    </location>
</feature>
<dbReference type="GO" id="GO:0009986">
    <property type="term" value="C:cell surface"/>
    <property type="evidence" value="ECO:0007669"/>
    <property type="project" value="TreeGrafter"/>
</dbReference>
<sequence>MSSHDSEDDLTTEEPPTIDPYEVLNLESRTATADQVKSAYRKAALKHHPDKAPADEQTAAKEKFQEIAFAYAILSDPARRKRYDETGSTSEAVVDSDGFSWTEFYAQQFQDAISEEAIEGFRKQYKGSDEEKDDLLAAYEEFEGDMDAVYETVMLSDVAEDDERFRKIIDEAIAEGKVEAYKKYTKETNKSRTARVKNSRKEAKEAEELAKKLGVHDKLKGKKGGSSKKDSEAGLAALIRANQARRGEMFDALADRYGAKPAAKDKKGKKRGFEEPDISEEAFQKSSGPIECTTLGCTITGHAMTDAGAAPPDLYPQYCFHLSPTLNKWCHFRAVDIIRLASHPGFQGQDIFFCLNHPIKWARVAGVVVAITELEGKVLYTIDDSSGATIECLLLVAPNRGSSGTANTYNYNKQNNHSKDVTTTERKLPTVDGPIDIGHVIDVRGGINEFRDQKQIRAETIKHLRTTEQEALWWEKAANLRRDVLSRPWVLDPEEVEELRREEEGLSRRHRRTGLERENRPAKPQRRVTGLERANHRRACAEIEKNTSFSSQNSQDGQEDGNGSEKVSGKHRQWDIGRPENKIMVRGRTRDETLFSNSTTPLTSAPSSPEDNAPSATPTSGDSSSASPSETSQNSDPTITSTATATATASGSSTTGSGDVVTSVGPSGTVQIPKQSDTPETGSVITDLPTSGHPTDQPLLTETIPTATSLISATVAPTSDTGPAPSETVSMVAPGIFQKPISTNPPPDSIGRKSDHPAPRLGVASQGPVQTNKFYGNFMLGNQTSATYLHPYSVMWARGRGSTGSYGLAISHIEDSQKVYGQTDPKSGAASYFINPVGIHSLALSAKELGPNTALTTEHPADMSVQVSLRPGAQDAPAVQFPLVQGQGFLTAVYNGATPMIHTGVYFKTVTKSSKEAKEGVTKYKLHLEDGSLWLVYAYHTKGNALDLQVINNGYAQSTGSFYGIIQVAKDSDGGEKLYDQACGVYPTGVGLSGNVNGKTGSYTFHFKKAGHYDSSLVMWALPHHVASFDGTTKGRLSNVKLQTTTKGVATLVVGDQWTMVESDLPVNIGFAPWSPEAGSITSLSSQAKSFIQEIALQEVSQNIMQQTDQDSMYFSGKALAKFATIIMALHDMLGQESLALTALNELKSAFARFAENKQKYPLVYESGWGGVVSSASYVTGDPGVDFGNSYYNDHHFHYGYFIYTAAVIGHLDPSWIPQNKEYVNLLVRDVANPSTEDKYFPTWRNFDWYHGHSWAHGLFDTSDGKDQESSSEDTMHAYALKMWGTVSGDTDLAARGNLILAVQKRSLNSYYLYKSDNKIQPAKFIGNKAAGILFENKIDHTTYFGTNIEYIQGIHMLPLLPHTPMIRDKDFVREEWETYFSEGRAEQVSGGWKGILMGNYATIDPRGAFAFFSQQGFDAGWLDGGASLTWYLVYSAGGSFLLSLYSEDEDEDANQRHSFGWTLRKFRV</sequence>
<feature type="compositionally biased region" description="Basic and acidic residues" evidence="12">
    <location>
        <begin position="529"/>
        <end position="545"/>
    </location>
</feature>
<reference evidence="14" key="2">
    <citation type="submission" date="2023-05" db="EMBL/GenBank/DDBJ databases">
        <authorList>
            <consortium name="Lawrence Berkeley National Laboratory"/>
            <person name="Steindorff A."/>
            <person name="Hensen N."/>
            <person name="Bonometti L."/>
            <person name="Westerberg I."/>
            <person name="Brannstrom I.O."/>
            <person name="Guillou S."/>
            <person name="Cros-Aarteil S."/>
            <person name="Calhoun S."/>
            <person name="Haridas S."/>
            <person name="Kuo A."/>
            <person name="Mondo S."/>
            <person name="Pangilinan J."/>
            <person name="Riley R."/>
            <person name="Labutti K."/>
            <person name="Andreopoulos B."/>
            <person name="Lipzen A."/>
            <person name="Chen C."/>
            <person name="Yanf M."/>
            <person name="Daum C."/>
            <person name="Ng V."/>
            <person name="Clum A."/>
            <person name="Ohm R."/>
            <person name="Martin F."/>
            <person name="Silar P."/>
            <person name="Natvig D."/>
            <person name="Lalanne C."/>
            <person name="Gautier V."/>
            <person name="Ament-Velasquez S.L."/>
            <person name="Kruys A."/>
            <person name="Hutchinson M.I."/>
            <person name="Powell A.J."/>
            <person name="Barry K."/>
            <person name="Miller A.N."/>
            <person name="Grigoriev I.V."/>
            <person name="Debuchy R."/>
            <person name="Gladieux P."/>
            <person name="Thoren M.H."/>
            <person name="Johannesson H."/>
        </authorList>
    </citation>
    <scope>NUCLEOTIDE SEQUENCE</scope>
    <source>
        <strain evidence="14">PSN309</strain>
    </source>
</reference>
<dbReference type="Pfam" id="PF00226">
    <property type="entry name" value="DnaJ"/>
    <property type="match status" value="1"/>
</dbReference>
<keyword evidence="10" id="KW-0961">Cell wall biogenesis/degradation</keyword>
<dbReference type="EC" id="3.2.1.39" evidence="4"/>
<comment type="subcellular location">
    <subcellularLocation>
        <location evidence="2">Chromosome</location>
        <location evidence="2">Telomere</location>
    </subcellularLocation>
</comment>
<keyword evidence="5" id="KW-0158">Chromosome</keyword>
<dbReference type="InterPro" id="IPR040720">
    <property type="entry name" value="GH81_C"/>
</dbReference>
<feature type="compositionally biased region" description="Polar residues" evidence="12">
    <location>
        <begin position="672"/>
        <end position="700"/>
    </location>
</feature>
<feature type="compositionally biased region" description="Polar residues" evidence="12">
    <location>
        <begin position="406"/>
        <end position="415"/>
    </location>
</feature>
<evidence type="ECO:0000256" key="8">
    <source>
        <dbReference type="ARBA" id="ARBA00023277"/>
    </source>
</evidence>
<dbReference type="GO" id="GO:0042973">
    <property type="term" value="F:glucan endo-1,3-beta-D-glucosidase activity"/>
    <property type="evidence" value="ECO:0007669"/>
    <property type="project" value="UniProtKB-EC"/>
</dbReference>
<evidence type="ECO:0000256" key="9">
    <source>
        <dbReference type="ARBA" id="ARBA00023295"/>
    </source>
</evidence>
<dbReference type="InterPro" id="IPR018253">
    <property type="entry name" value="DnaJ_domain_CS"/>
</dbReference>
<evidence type="ECO:0000256" key="3">
    <source>
        <dbReference type="ARBA" id="ARBA00010730"/>
    </source>
</evidence>
<dbReference type="Pfam" id="PF03639">
    <property type="entry name" value="Glyco_hydro_81"/>
    <property type="match status" value="1"/>
</dbReference>
<name>A0AAN6WKJ0_9PEZI</name>
<keyword evidence="9" id="KW-0326">Glycosidase</keyword>
<dbReference type="PANTHER" id="PTHR31983">
    <property type="entry name" value="ENDO-1,3(4)-BETA-GLUCANASE 1"/>
    <property type="match status" value="1"/>
</dbReference>
<evidence type="ECO:0000256" key="10">
    <source>
        <dbReference type="ARBA" id="ARBA00023316"/>
    </source>
</evidence>
<dbReference type="FunFam" id="1.10.287.110:FF:000110">
    <property type="entry name" value="DnaJ domain protein (AFU_orthologue AFUA_2G13210)"/>
    <property type="match status" value="1"/>
</dbReference>
<evidence type="ECO:0000256" key="1">
    <source>
        <dbReference type="ARBA" id="ARBA00000382"/>
    </source>
</evidence>
<dbReference type="SMART" id="SM00271">
    <property type="entry name" value="DnaJ"/>
    <property type="match status" value="1"/>
</dbReference>
<feature type="compositionally biased region" description="Basic and acidic residues" evidence="12">
    <location>
        <begin position="417"/>
        <end position="429"/>
    </location>
</feature>
<dbReference type="PROSITE" id="PS50076">
    <property type="entry name" value="DNAJ_2"/>
    <property type="match status" value="1"/>
</dbReference>
<dbReference type="InterPro" id="IPR005200">
    <property type="entry name" value="Endo-beta-glucanase"/>
</dbReference>
<dbReference type="Proteomes" id="UP001302126">
    <property type="component" value="Unassembled WGS sequence"/>
</dbReference>
<dbReference type="SUPFAM" id="SSF50249">
    <property type="entry name" value="Nucleic acid-binding proteins"/>
    <property type="match status" value="1"/>
</dbReference>
<keyword evidence="15" id="KW-1185">Reference proteome</keyword>
<proteinExistence type="inferred from homology"/>
<dbReference type="CDD" id="cd03524">
    <property type="entry name" value="RPA2_OBF_family"/>
    <property type="match status" value="1"/>
</dbReference>
<protein>
    <recommendedName>
        <fullName evidence="4">glucan endo-1,3-beta-D-glucosidase</fullName>
        <ecNumber evidence="4">3.2.1.39</ecNumber>
    </recommendedName>
</protein>
<dbReference type="Pfam" id="PF17652">
    <property type="entry name" value="Glyco_hydro81C"/>
    <property type="match status" value="1"/>
</dbReference>
<gene>
    <name evidence="14" type="ORF">QBC35DRAFT_444099</name>
</gene>
<dbReference type="Gene3D" id="1.10.287.110">
    <property type="entry name" value="DnaJ domain"/>
    <property type="match status" value="1"/>
</dbReference>
<dbReference type="InterPro" id="IPR040451">
    <property type="entry name" value="GH81_N"/>
</dbReference>
<dbReference type="PROSITE" id="PS52008">
    <property type="entry name" value="GH81"/>
    <property type="match status" value="1"/>
</dbReference>
<dbReference type="InterPro" id="IPR001623">
    <property type="entry name" value="DnaJ_domain"/>
</dbReference>
<dbReference type="InterPro" id="IPR018856">
    <property type="entry name" value="Stn1_N"/>
</dbReference>
<keyword evidence="8" id="KW-0119">Carbohydrate metabolism</keyword>
<dbReference type="Gene3D" id="2.70.98.30">
    <property type="entry name" value="Golgi alpha-mannosidase II, domain 4"/>
    <property type="match status" value="1"/>
</dbReference>
<keyword evidence="6 14" id="KW-0378">Hydrolase</keyword>
<dbReference type="GO" id="GO:0000272">
    <property type="term" value="P:polysaccharide catabolic process"/>
    <property type="evidence" value="ECO:0007669"/>
    <property type="project" value="UniProtKB-KW"/>
</dbReference>
<evidence type="ECO:0000313" key="14">
    <source>
        <dbReference type="EMBL" id="KAK4183050.1"/>
    </source>
</evidence>
<evidence type="ECO:0000256" key="11">
    <source>
        <dbReference type="ARBA" id="ARBA00023326"/>
    </source>
</evidence>
<evidence type="ECO:0000259" key="13">
    <source>
        <dbReference type="PROSITE" id="PS50076"/>
    </source>
</evidence>
<feature type="region of interest" description="Disordered" evidence="12">
    <location>
        <begin position="498"/>
        <end position="700"/>
    </location>
</feature>